<dbReference type="PANTHER" id="PTHR13061">
    <property type="entry name" value="DYNACTIN SUBUNIT P25"/>
    <property type="match status" value="1"/>
</dbReference>
<sequence>MTEFEGNKPNVDPKAFIAEGARVIGKVTLQEFSSVWFNTVVRGDVNRIEVGRYSNVQDNSVIHVADNYPAIIGDFVTIGHNCVIHAATVEEHCLIGMGAVILTGAVIGKGSIVAAGAVVRENQVIPPYSLVVGLPAKVIKTIPDEWPRIHAQAVKYKTLWTQRYGILPDAGGEVYKGEKII</sequence>
<organism evidence="1 2">
    <name type="scientific">Anaeroselena agilis</name>
    <dbReference type="NCBI Taxonomy" id="3063788"/>
    <lineage>
        <taxon>Bacteria</taxon>
        <taxon>Bacillati</taxon>
        <taxon>Bacillota</taxon>
        <taxon>Negativicutes</taxon>
        <taxon>Acetonemataceae</taxon>
        <taxon>Anaeroselena</taxon>
    </lineage>
</organism>
<dbReference type="Gene3D" id="2.160.10.10">
    <property type="entry name" value="Hexapeptide repeat proteins"/>
    <property type="match status" value="1"/>
</dbReference>
<dbReference type="PANTHER" id="PTHR13061:SF29">
    <property type="entry name" value="GAMMA CARBONIC ANHYDRASE-LIKE 1, MITOCHONDRIAL-RELATED"/>
    <property type="match status" value="1"/>
</dbReference>
<dbReference type="InterPro" id="IPR001451">
    <property type="entry name" value="Hexapep"/>
</dbReference>
<name>A0ABU3P5K8_9FIRM</name>
<accession>A0ABU3P5K8</accession>
<dbReference type="InterPro" id="IPR050484">
    <property type="entry name" value="Transf_Hexapept/Carb_Anhydrase"/>
</dbReference>
<dbReference type="InterPro" id="IPR011004">
    <property type="entry name" value="Trimer_LpxA-like_sf"/>
</dbReference>
<keyword evidence="2" id="KW-1185">Reference proteome</keyword>
<dbReference type="EMBL" id="JAUOZS010000001">
    <property type="protein sequence ID" value="MDT8903411.1"/>
    <property type="molecule type" value="Genomic_DNA"/>
</dbReference>
<dbReference type="RefSeq" id="WP_413781867.1">
    <property type="nucleotide sequence ID" value="NZ_JAUOZS010000001.1"/>
</dbReference>
<dbReference type="SUPFAM" id="SSF51161">
    <property type="entry name" value="Trimeric LpxA-like enzymes"/>
    <property type="match status" value="1"/>
</dbReference>
<evidence type="ECO:0000313" key="2">
    <source>
        <dbReference type="Proteomes" id="UP001254848"/>
    </source>
</evidence>
<reference evidence="1 2" key="1">
    <citation type="submission" date="2023-07" db="EMBL/GenBank/DDBJ databases">
        <title>The novel representative of Negativicutes class, Anaeroselena agilis gen. nov. sp. nov.</title>
        <authorList>
            <person name="Prokofeva M.I."/>
            <person name="Elcheninov A.G."/>
            <person name="Klyukina A."/>
            <person name="Kublanov I.V."/>
            <person name="Frolov E.N."/>
            <person name="Podosokorskaya O.A."/>
        </authorList>
    </citation>
    <scope>NUCLEOTIDE SEQUENCE [LARGE SCALE GENOMIC DNA]</scope>
    <source>
        <strain evidence="1 2">4137-cl</strain>
    </source>
</reference>
<dbReference type="Pfam" id="PF00132">
    <property type="entry name" value="Hexapep"/>
    <property type="match status" value="1"/>
</dbReference>
<dbReference type="CDD" id="cd04645">
    <property type="entry name" value="LbH_gamma_CA_like"/>
    <property type="match status" value="1"/>
</dbReference>
<dbReference type="InterPro" id="IPR047324">
    <property type="entry name" value="LbH_gamma_CA-like"/>
</dbReference>
<proteinExistence type="predicted"/>
<comment type="caution">
    <text evidence="1">The sequence shown here is derived from an EMBL/GenBank/DDBJ whole genome shotgun (WGS) entry which is preliminary data.</text>
</comment>
<dbReference type="Proteomes" id="UP001254848">
    <property type="component" value="Unassembled WGS sequence"/>
</dbReference>
<protein>
    <submittedName>
        <fullName evidence="1">Gamma carbonic anhydrase family protein</fullName>
    </submittedName>
</protein>
<evidence type="ECO:0000313" key="1">
    <source>
        <dbReference type="EMBL" id="MDT8903411.1"/>
    </source>
</evidence>
<gene>
    <name evidence="1" type="ORF">Q4T40_19445</name>
</gene>